<accession>A0A830HMJ0</accession>
<dbReference type="AlphaFoldDB" id="A0A830HMJ0"/>
<keyword evidence="2" id="KW-1185">Reference proteome</keyword>
<evidence type="ECO:0000313" key="2">
    <source>
        <dbReference type="Proteomes" id="UP000660262"/>
    </source>
</evidence>
<protein>
    <submittedName>
        <fullName evidence="1">Uncharacterized protein</fullName>
    </submittedName>
</protein>
<organism evidence="1 2">
    <name type="scientific">Pycnococcus provasolii</name>
    <dbReference type="NCBI Taxonomy" id="41880"/>
    <lineage>
        <taxon>Eukaryota</taxon>
        <taxon>Viridiplantae</taxon>
        <taxon>Chlorophyta</taxon>
        <taxon>Pseudoscourfieldiophyceae</taxon>
        <taxon>Pseudoscourfieldiales</taxon>
        <taxon>Pycnococcaceae</taxon>
        <taxon>Pycnococcus</taxon>
    </lineage>
</organism>
<dbReference type="Proteomes" id="UP000660262">
    <property type="component" value="Unassembled WGS sequence"/>
</dbReference>
<sequence>MKRILARIDVAEPPSNAALLAAAMRVPQGARLAVLSSGSGMRQAETAIADMCRVCPTMTCTSSVDDESHVVVVFITRGVPDKFGDLVASLREQSRCVIALYQVDERKGYDGVRHEDLTSDARWQSMPTIPWVVYRDFREAALARILDTLATKAERSGVSLGAVPGAMAADSTRASVEDIVYDDVHSLDLVQQLEAERDALSKRVAQMEFALRNREIVLKRREQGAWLLQRLICGWSSGGSSVAPDSAQRVSPPS</sequence>
<name>A0A830HMJ0_9CHLO</name>
<proteinExistence type="predicted"/>
<evidence type="ECO:0000313" key="1">
    <source>
        <dbReference type="EMBL" id="GHP08404.1"/>
    </source>
</evidence>
<reference evidence="1" key="1">
    <citation type="submission" date="2020-10" db="EMBL/GenBank/DDBJ databases">
        <title>Unveiling of a novel bifunctional photoreceptor, Dualchrome1, isolated from a cosmopolitan green alga.</title>
        <authorList>
            <person name="Suzuki S."/>
            <person name="Kawachi M."/>
        </authorList>
    </citation>
    <scope>NUCLEOTIDE SEQUENCE</scope>
    <source>
        <strain evidence="1">NIES 2893</strain>
    </source>
</reference>
<comment type="caution">
    <text evidence="1">The sequence shown here is derived from an EMBL/GenBank/DDBJ whole genome shotgun (WGS) entry which is preliminary data.</text>
</comment>
<gene>
    <name evidence="1" type="ORF">PPROV_000714300</name>
</gene>
<dbReference type="EMBL" id="BNJQ01000020">
    <property type="protein sequence ID" value="GHP08404.1"/>
    <property type="molecule type" value="Genomic_DNA"/>
</dbReference>